<dbReference type="Gene3D" id="3.40.50.880">
    <property type="match status" value="1"/>
</dbReference>
<dbReference type="SUPFAM" id="SSF52317">
    <property type="entry name" value="Class I glutamine amidotransferase-like"/>
    <property type="match status" value="1"/>
</dbReference>
<dbReference type="InterPro" id="IPR005801">
    <property type="entry name" value="ADC_synthase"/>
</dbReference>
<comment type="pathway">
    <text evidence="2">Cofactor biosynthesis; tetrahydrofolate biosynthesis; 4-aminobenzoate from chorismate: step 1/2.</text>
</comment>
<dbReference type="GO" id="GO:0046820">
    <property type="term" value="F:4-amino-4-deoxychorismate synthase activity"/>
    <property type="evidence" value="ECO:0007669"/>
    <property type="project" value="UniProtKB-EC"/>
</dbReference>
<reference evidence="13" key="1">
    <citation type="submission" date="2020-11" db="EMBL/GenBank/DDBJ databases">
        <authorList>
            <consortium name="DOE Joint Genome Institute"/>
            <person name="Ahrendt S."/>
            <person name="Riley R."/>
            <person name="Andreopoulos W."/>
            <person name="Labutti K."/>
            <person name="Pangilinan J."/>
            <person name="Ruiz-Duenas F.J."/>
            <person name="Barrasa J.M."/>
            <person name="Sanchez-Garcia M."/>
            <person name="Camarero S."/>
            <person name="Miyauchi S."/>
            <person name="Serrano A."/>
            <person name="Linde D."/>
            <person name="Babiker R."/>
            <person name="Drula E."/>
            <person name="Ayuso-Fernandez I."/>
            <person name="Pacheco R."/>
            <person name="Padilla G."/>
            <person name="Ferreira P."/>
            <person name="Barriuso J."/>
            <person name="Kellner H."/>
            <person name="Castanera R."/>
            <person name="Alfaro M."/>
            <person name="Ramirez L."/>
            <person name="Pisabarro A.G."/>
            <person name="Kuo A."/>
            <person name="Tritt A."/>
            <person name="Lipzen A."/>
            <person name="He G."/>
            <person name="Yan M."/>
            <person name="Ng V."/>
            <person name="Cullen D."/>
            <person name="Martin F."/>
            <person name="Rosso M.-N."/>
            <person name="Henrissat B."/>
            <person name="Hibbett D."/>
            <person name="Martinez A.T."/>
            <person name="Grigoriev I.V."/>
        </authorList>
    </citation>
    <scope>NUCLEOTIDE SEQUENCE</scope>
    <source>
        <strain evidence="13">AH 40177</strain>
    </source>
</reference>
<dbReference type="InterPro" id="IPR029062">
    <property type="entry name" value="Class_I_gatase-like"/>
</dbReference>
<feature type="domain" description="Chorismate-utilising enzyme C-terminal" evidence="11">
    <location>
        <begin position="449"/>
        <end position="719"/>
    </location>
</feature>
<dbReference type="NCBIfam" id="TIGR01823">
    <property type="entry name" value="PabB-fungal"/>
    <property type="match status" value="1"/>
</dbReference>
<dbReference type="NCBIfam" id="TIGR00566">
    <property type="entry name" value="trpG_papA"/>
    <property type="match status" value="1"/>
</dbReference>
<keyword evidence="14" id="KW-1185">Reference proteome</keyword>
<evidence type="ECO:0000256" key="8">
    <source>
        <dbReference type="ARBA" id="ARBA00031329"/>
    </source>
</evidence>
<dbReference type="InterPro" id="IPR019999">
    <property type="entry name" value="Anth_synth_I-like"/>
</dbReference>
<evidence type="ECO:0000259" key="11">
    <source>
        <dbReference type="Pfam" id="PF00425"/>
    </source>
</evidence>
<dbReference type="EC" id="2.6.1.85" evidence="4"/>
<evidence type="ECO:0000313" key="14">
    <source>
        <dbReference type="Proteomes" id="UP000772434"/>
    </source>
</evidence>
<sequence length="734" mass="81689">MTIQRPRLLLIDSYDSFTFNLAALCRRAIPDCYIHIIYNDQLSIDELIPLLKHFSAIIIGPGPGRPDCAEDIGIVKDIWKLSEQDLLPIFGVCLGLQSLVIEHDGRLGRLEIVKHGQVSEIIHTGKDIFTNLNELTAVRYHSLYVEPCSKEIETLAWADDGAENGIVLMAGKHRTRPFWGVQYHPESVLTDDGGLHILRNFWELAQEWSKERGRQISSYNTSAMEIIGHPWPHLESRQPPSYAPSASSVLTSVIEKPGASIIAICEMLGVNDHQSPFILLDSAANPGRFSIVASLLPTSPQILYSVGDSSVTLTRGKTVTCDPLIGQDIWSWISRFMQDAEAKDGCPDVPFWGGLVGMLSYELGVHSLNVPLRPDRMNSNPYQDVNLVYVERSLVLDHTTGRLYIQSLLADDYEWISNMSQRLYSLCASSTMTAPHTECAPACINLPDRSRYIAKIQTAQDFLRSGDSYELCLTAHTQVSVPRSLSTWDRYKVLRQKNPAPYSAYLRLHPTTFLSSSPERFLSYTRPPNSLCQLRPIKGTIRKAPGIDRASAEEALRGSPKEVAENLMIVDLIRHDLHGVVGQDVDVKQFCGIEEYETVWQMVSVIEGCLPSGSRRKDVGWEVLKHSLPPGSMTGAPKKRSVEILQSLEDEDRSCYSGVFGYWCVGGGGDWSVAIRSCFKHDSEPREEDPDVENWVIGAGGAITALSLPEAEWDEMLLKLQSVLGAFGASKPRV</sequence>
<dbReference type="InterPro" id="IPR006805">
    <property type="entry name" value="Anth_synth_I_N"/>
</dbReference>
<evidence type="ECO:0000259" key="10">
    <source>
        <dbReference type="Pfam" id="PF00117"/>
    </source>
</evidence>
<evidence type="ECO:0000256" key="9">
    <source>
        <dbReference type="ARBA" id="ARBA00031904"/>
    </source>
</evidence>
<comment type="caution">
    <text evidence="13">The sequence shown here is derived from an EMBL/GenBank/DDBJ whole genome shotgun (WGS) entry which is preliminary data.</text>
</comment>
<protein>
    <recommendedName>
        <fullName evidence="4">aminodeoxychorismate synthase</fullName>
        <ecNumber evidence="4">2.6.1.85</ecNumber>
    </recommendedName>
    <alternativeName>
        <fullName evidence="8">Para-aminobenzoate synthase</fullName>
    </alternativeName>
    <alternativeName>
        <fullName evidence="9">p-aminobenzoic acid synthase</fullName>
    </alternativeName>
</protein>
<keyword evidence="7" id="KW-0315">Glutamine amidotransferase</keyword>
<name>A0A9P5UD56_9AGAR</name>
<comment type="catalytic activity">
    <reaction evidence="1">
        <text>chorismate + L-glutamine = 4-amino-4-deoxychorismate + L-glutamate</text>
        <dbReference type="Rhea" id="RHEA:11672"/>
        <dbReference type="ChEBI" id="CHEBI:29748"/>
        <dbReference type="ChEBI" id="CHEBI:29985"/>
        <dbReference type="ChEBI" id="CHEBI:58359"/>
        <dbReference type="ChEBI" id="CHEBI:58406"/>
        <dbReference type="EC" id="2.6.1.85"/>
    </reaction>
</comment>
<evidence type="ECO:0000313" key="13">
    <source>
        <dbReference type="EMBL" id="KAF9074821.1"/>
    </source>
</evidence>
<dbReference type="PRINTS" id="PR00096">
    <property type="entry name" value="GATASE"/>
</dbReference>
<dbReference type="PANTHER" id="PTHR11236">
    <property type="entry name" value="AMINOBENZOATE/ANTHRANILATE SYNTHASE"/>
    <property type="match status" value="1"/>
</dbReference>
<keyword evidence="5" id="KW-0808">Transferase</keyword>
<dbReference type="InterPro" id="IPR015890">
    <property type="entry name" value="Chorismate_C"/>
</dbReference>
<feature type="domain" description="Glutamine amidotransferase" evidence="10">
    <location>
        <begin position="9"/>
        <end position="202"/>
    </location>
</feature>
<dbReference type="GO" id="GO:0005737">
    <property type="term" value="C:cytoplasm"/>
    <property type="evidence" value="ECO:0007669"/>
    <property type="project" value="TreeGrafter"/>
</dbReference>
<dbReference type="CDD" id="cd01743">
    <property type="entry name" value="GATase1_Anthranilate_Synthase"/>
    <property type="match status" value="1"/>
</dbReference>
<proteinExistence type="inferred from homology"/>
<dbReference type="Pfam" id="PF00117">
    <property type="entry name" value="GATase"/>
    <property type="match status" value="1"/>
</dbReference>
<dbReference type="Gene3D" id="3.60.120.10">
    <property type="entry name" value="Anthranilate synthase"/>
    <property type="match status" value="1"/>
</dbReference>
<evidence type="ECO:0000259" key="12">
    <source>
        <dbReference type="Pfam" id="PF04715"/>
    </source>
</evidence>
<dbReference type="EMBL" id="JADNRY010000011">
    <property type="protein sequence ID" value="KAF9074821.1"/>
    <property type="molecule type" value="Genomic_DNA"/>
</dbReference>
<dbReference type="AlphaFoldDB" id="A0A9P5UD56"/>
<accession>A0A9P5UD56</accession>
<dbReference type="PANTHER" id="PTHR11236:SF18">
    <property type="entry name" value="AMINODEOXYCHORISMATE SYNTHASE"/>
    <property type="match status" value="1"/>
</dbReference>
<evidence type="ECO:0000256" key="5">
    <source>
        <dbReference type="ARBA" id="ARBA00022679"/>
    </source>
</evidence>
<dbReference type="PROSITE" id="PS51273">
    <property type="entry name" value="GATASE_TYPE_1"/>
    <property type="match status" value="1"/>
</dbReference>
<dbReference type="GO" id="GO:0008153">
    <property type="term" value="P:4-aminobenzoate biosynthetic process"/>
    <property type="evidence" value="ECO:0007669"/>
    <property type="project" value="TreeGrafter"/>
</dbReference>
<keyword evidence="6" id="KW-0289">Folate biosynthesis</keyword>
<dbReference type="InterPro" id="IPR010117">
    <property type="entry name" value="PabB_fungal"/>
</dbReference>
<dbReference type="SUPFAM" id="SSF56322">
    <property type="entry name" value="ADC synthase"/>
    <property type="match status" value="1"/>
</dbReference>
<evidence type="ECO:0000256" key="6">
    <source>
        <dbReference type="ARBA" id="ARBA00022909"/>
    </source>
</evidence>
<organism evidence="13 14">
    <name type="scientific">Rhodocollybia butyracea</name>
    <dbReference type="NCBI Taxonomy" id="206335"/>
    <lineage>
        <taxon>Eukaryota</taxon>
        <taxon>Fungi</taxon>
        <taxon>Dikarya</taxon>
        <taxon>Basidiomycota</taxon>
        <taxon>Agaricomycotina</taxon>
        <taxon>Agaricomycetes</taxon>
        <taxon>Agaricomycetidae</taxon>
        <taxon>Agaricales</taxon>
        <taxon>Marasmiineae</taxon>
        <taxon>Omphalotaceae</taxon>
        <taxon>Rhodocollybia</taxon>
    </lineage>
</organism>
<dbReference type="OrthoDB" id="64220at2759"/>
<evidence type="ECO:0000256" key="1">
    <source>
        <dbReference type="ARBA" id="ARBA00001000"/>
    </source>
</evidence>
<dbReference type="PRINTS" id="PR00097">
    <property type="entry name" value="ANTSNTHASEII"/>
</dbReference>
<dbReference type="InterPro" id="IPR017926">
    <property type="entry name" value="GATASE"/>
</dbReference>
<evidence type="ECO:0000256" key="4">
    <source>
        <dbReference type="ARBA" id="ARBA00013139"/>
    </source>
</evidence>
<dbReference type="InterPro" id="IPR006221">
    <property type="entry name" value="TrpG/PapA_dom"/>
</dbReference>
<dbReference type="GO" id="GO:0046656">
    <property type="term" value="P:folic acid biosynthetic process"/>
    <property type="evidence" value="ECO:0007669"/>
    <property type="project" value="UniProtKB-KW"/>
</dbReference>
<dbReference type="Pfam" id="PF00425">
    <property type="entry name" value="Chorismate_bind"/>
    <property type="match status" value="1"/>
</dbReference>
<gene>
    <name evidence="13" type="ORF">BDP27DRAFT_1257979</name>
</gene>
<dbReference type="GO" id="GO:0000162">
    <property type="term" value="P:L-tryptophan biosynthetic process"/>
    <property type="evidence" value="ECO:0007669"/>
    <property type="project" value="TreeGrafter"/>
</dbReference>
<evidence type="ECO:0000256" key="7">
    <source>
        <dbReference type="ARBA" id="ARBA00022962"/>
    </source>
</evidence>
<dbReference type="Proteomes" id="UP000772434">
    <property type="component" value="Unassembled WGS sequence"/>
</dbReference>
<evidence type="ECO:0000256" key="3">
    <source>
        <dbReference type="ARBA" id="ARBA00005970"/>
    </source>
</evidence>
<dbReference type="Pfam" id="PF04715">
    <property type="entry name" value="Anth_synt_I_N"/>
    <property type="match status" value="1"/>
</dbReference>
<comment type="similarity">
    <text evidence="3">In the C-terminal section; belongs to the anthranilate synthase component I family.</text>
</comment>
<feature type="domain" description="Anthranilate synthase component I N-terminal" evidence="12">
    <location>
        <begin position="274"/>
        <end position="405"/>
    </location>
</feature>
<evidence type="ECO:0000256" key="2">
    <source>
        <dbReference type="ARBA" id="ARBA00005009"/>
    </source>
</evidence>